<reference evidence="1" key="1">
    <citation type="journal article" date="2021" name="Proc. Natl. Acad. Sci. U.S.A.">
        <title>A Catalog of Tens of Thousands of Viruses from Human Metagenomes Reveals Hidden Associations with Chronic Diseases.</title>
        <authorList>
            <person name="Tisza M.J."/>
            <person name="Buck C.B."/>
        </authorList>
    </citation>
    <scope>NUCLEOTIDE SEQUENCE</scope>
    <source>
        <strain evidence="1">Ctpbe1</strain>
    </source>
</reference>
<proteinExistence type="predicted"/>
<name>A0A8S5NQ38_9CAUD</name>
<sequence>MQPNDFDIEKHRPQPLLRSINCCGIITGKGNLKSRTVKVSPYGMSVSTDKLFNTTVKSLASLCGITTNFNNLLIRISPDKQAKIYVDNFPFSIGVLLNKKKEAGLAIFDSEVDDIASISFSDAFYDVSPQDNEQVV</sequence>
<protein>
    <submittedName>
        <fullName evidence="1">Uncharacterized protein</fullName>
    </submittedName>
</protein>
<dbReference type="EMBL" id="BK015216">
    <property type="protein sequence ID" value="DAD96386.1"/>
    <property type="molecule type" value="Genomic_DNA"/>
</dbReference>
<organism evidence="1">
    <name type="scientific">Siphoviridae sp. ctpbe1</name>
    <dbReference type="NCBI Taxonomy" id="2826466"/>
    <lineage>
        <taxon>Viruses</taxon>
        <taxon>Duplodnaviria</taxon>
        <taxon>Heunggongvirae</taxon>
        <taxon>Uroviricota</taxon>
        <taxon>Caudoviricetes</taxon>
    </lineage>
</organism>
<evidence type="ECO:0000313" key="1">
    <source>
        <dbReference type="EMBL" id="DAD96386.1"/>
    </source>
</evidence>
<accession>A0A8S5NQ38</accession>